<proteinExistence type="predicted"/>
<feature type="compositionally biased region" description="Acidic residues" evidence="1">
    <location>
        <begin position="523"/>
        <end position="545"/>
    </location>
</feature>
<accession>A0AAN9ILJ7</accession>
<evidence type="ECO:0000313" key="3">
    <source>
        <dbReference type="Proteomes" id="UP001372338"/>
    </source>
</evidence>
<sequence>MSSNSDLSERFNEGCGLVLEGCEFSRGVRSTRSSLTEGGFEKSNFHPMKGRVLIDATSQTLGSTSEDMENGSNGSNRGRNRKTKGRSWRKKQKNKRGEEERKVRPRILFLDINRNLVGIDLDGDYVYDRAAAAAPPLVPICCRLNLEEDQFPIGMRHIKTKSEGKEDQVYLVGGAIYDLSRRDDWIDPVRQPGWVNYSDKVYMFDHGKIRTLISSHHDNGINISAKDVLIPLPNTLKGPKFPLVANLNGTFYFMNVFMNYNIERFIPCFKPQAPFERFDPITSSFHEEPFPFAYNAECNSSSLSLDMNDFPVVSHFCMDNKLILVCRDRALRIFDADAKPPSPRWTVSHKLYNVFQRSFALRHEGPTLDTFSHTGLWWISDFYLPSSLSRFQSLGVMLAIRLVPYDGYVGSMSYCYDCTLQLHAYAMSKKNYQLHFYQKLDDVFSDLLPLPTSTTLNLLTRNHHFLDLGKGGDEGLRRICVILTIDGLANGIAYLFVSVFDLRMKPGPYPKQEKNYSYYHFSDDDDDGGDGDGDGEETDEEEYEGDGSWPFVDEFLEVVYVKKRVFRLNQSIKEELNPMNSFIAYDRPPLDATTSFILPSLGLPIFHST</sequence>
<reference evidence="2 3" key="1">
    <citation type="submission" date="2024-01" db="EMBL/GenBank/DDBJ databases">
        <title>The genomes of 5 underutilized Papilionoideae crops provide insights into root nodulation and disease resistanc.</title>
        <authorList>
            <person name="Yuan L."/>
        </authorList>
    </citation>
    <scope>NUCLEOTIDE SEQUENCE [LARGE SCALE GENOMIC DNA]</scope>
    <source>
        <strain evidence="2">ZHUSHIDOU_FW_LH</strain>
        <tissue evidence="2">Leaf</tissue>
    </source>
</reference>
<keyword evidence="3" id="KW-1185">Reference proteome</keyword>
<dbReference type="Proteomes" id="UP001372338">
    <property type="component" value="Unassembled WGS sequence"/>
</dbReference>
<dbReference type="AlphaFoldDB" id="A0AAN9ILJ7"/>
<comment type="caution">
    <text evidence="2">The sequence shown here is derived from an EMBL/GenBank/DDBJ whole genome shotgun (WGS) entry which is preliminary data.</text>
</comment>
<feature type="compositionally biased region" description="Basic residues" evidence="1">
    <location>
        <begin position="78"/>
        <end position="94"/>
    </location>
</feature>
<organism evidence="2 3">
    <name type="scientific">Crotalaria pallida</name>
    <name type="common">Smooth rattlebox</name>
    <name type="synonym">Crotalaria striata</name>
    <dbReference type="NCBI Taxonomy" id="3830"/>
    <lineage>
        <taxon>Eukaryota</taxon>
        <taxon>Viridiplantae</taxon>
        <taxon>Streptophyta</taxon>
        <taxon>Embryophyta</taxon>
        <taxon>Tracheophyta</taxon>
        <taxon>Spermatophyta</taxon>
        <taxon>Magnoliopsida</taxon>
        <taxon>eudicotyledons</taxon>
        <taxon>Gunneridae</taxon>
        <taxon>Pentapetalae</taxon>
        <taxon>rosids</taxon>
        <taxon>fabids</taxon>
        <taxon>Fabales</taxon>
        <taxon>Fabaceae</taxon>
        <taxon>Papilionoideae</taxon>
        <taxon>50 kb inversion clade</taxon>
        <taxon>genistoids sensu lato</taxon>
        <taxon>core genistoids</taxon>
        <taxon>Crotalarieae</taxon>
        <taxon>Crotalaria</taxon>
    </lineage>
</organism>
<evidence type="ECO:0000313" key="2">
    <source>
        <dbReference type="EMBL" id="KAK7280991.1"/>
    </source>
</evidence>
<dbReference type="EMBL" id="JAYWIO010000002">
    <property type="protein sequence ID" value="KAK7280991.1"/>
    <property type="molecule type" value="Genomic_DNA"/>
</dbReference>
<evidence type="ECO:0000256" key="1">
    <source>
        <dbReference type="SAM" id="MobiDB-lite"/>
    </source>
</evidence>
<name>A0AAN9ILJ7_CROPI</name>
<gene>
    <name evidence="2" type="ORF">RIF29_08606</name>
</gene>
<feature type="region of interest" description="Disordered" evidence="1">
    <location>
        <begin position="59"/>
        <end position="99"/>
    </location>
</feature>
<feature type="region of interest" description="Disordered" evidence="1">
    <location>
        <begin position="520"/>
        <end position="547"/>
    </location>
</feature>
<protein>
    <submittedName>
        <fullName evidence="2">Uncharacterized protein</fullName>
    </submittedName>
</protein>